<keyword evidence="5" id="KW-1185">Reference proteome</keyword>
<keyword evidence="1" id="KW-0106">Calcium</keyword>
<evidence type="ECO:0000256" key="2">
    <source>
        <dbReference type="SAM" id="MobiDB-lite"/>
    </source>
</evidence>
<proteinExistence type="predicted"/>
<feature type="region of interest" description="Disordered" evidence="2">
    <location>
        <begin position="150"/>
        <end position="169"/>
    </location>
</feature>
<dbReference type="PROSITE" id="PS00018">
    <property type="entry name" value="EF_HAND_1"/>
    <property type="match status" value="1"/>
</dbReference>
<dbReference type="SUPFAM" id="SSF47473">
    <property type="entry name" value="EF-hand"/>
    <property type="match status" value="1"/>
</dbReference>
<reference evidence="4" key="1">
    <citation type="submission" date="2023-08" db="EMBL/GenBank/DDBJ databases">
        <authorList>
            <person name="Chen Y."/>
            <person name="Shah S."/>
            <person name="Dougan E. K."/>
            <person name="Thang M."/>
            <person name="Chan C."/>
        </authorList>
    </citation>
    <scope>NUCLEOTIDE SEQUENCE</scope>
</reference>
<sequence>MAESEESGLEDVLEAWVSTAFRRLDKDRSGGLDLTEFQAVGHADGQFSKLDFNNDSRVALRELLWEPLLGASLHESALRQGFLLSDSDHDGQLSGTEMERPPALRLLHLLRHNFWPGAVLDVPQTAAKPRGSPAWLSRALARAMPRKLRRSPLPGWDERHHLSESQKPKLQNELLPKQLRQYFSRPQSLPELRGDLAQRPHAKSVLKKLGADEGKCCPKCQNPYLLDSRHCRRCGTERLVVVQPPSFVSADAGPSTCPLRHAAGGQMPDRDGAPCPWNNRWHAGVHILNETMHPLHRSSFATKSLFETAPSQRWRRHLDVQNEFGKWRQTETAQRPCAGARAPNEANAAELRKCGYLHILPGLLAEDYVIDVLSHVQRGNCTEVSAPHAGPLAKSLPFTAPKPQLWDLLEAAMQPSECCDLVSLRLVCQEASEEEMWHGPDIITMNHYVVLVALQSVTSPVLAFIPHEKHPGFASDARSSFCGGVTIGERLRVRDGYSARYLAAGSVVIFDANLVRRSFPSSAHFLRYDLVPRSTPRLHRLRAFFGASDAEQSRWASDAEQSRWAAAAQVFSRRRSEL</sequence>
<protein>
    <recommendedName>
        <fullName evidence="3">EF-hand domain-containing protein</fullName>
    </recommendedName>
</protein>
<comment type="caution">
    <text evidence="4">The sequence shown here is derived from an EMBL/GenBank/DDBJ whole genome shotgun (WGS) entry which is preliminary data.</text>
</comment>
<dbReference type="InterPro" id="IPR002048">
    <property type="entry name" value="EF_hand_dom"/>
</dbReference>
<name>A0AA36J343_9DINO</name>
<dbReference type="PROSITE" id="PS50222">
    <property type="entry name" value="EF_HAND_2"/>
    <property type="match status" value="1"/>
</dbReference>
<evidence type="ECO:0000313" key="4">
    <source>
        <dbReference type="EMBL" id="CAJ1397621.1"/>
    </source>
</evidence>
<dbReference type="InterPro" id="IPR018247">
    <property type="entry name" value="EF_Hand_1_Ca_BS"/>
</dbReference>
<feature type="compositionally biased region" description="Basic and acidic residues" evidence="2">
    <location>
        <begin position="156"/>
        <end position="167"/>
    </location>
</feature>
<gene>
    <name evidence="4" type="ORF">EVOR1521_LOCUS21597</name>
</gene>
<feature type="domain" description="EF-hand" evidence="3">
    <location>
        <begin position="12"/>
        <end position="47"/>
    </location>
</feature>
<evidence type="ECO:0000313" key="5">
    <source>
        <dbReference type="Proteomes" id="UP001178507"/>
    </source>
</evidence>
<organism evidence="4 5">
    <name type="scientific">Effrenium voratum</name>
    <dbReference type="NCBI Taxonomy" id="2562239"/>
    <lineage>
        <taxon>Eukaryota</taxon>
        <taxon>Sar</taxon>
        <taxon>Alveolata</taxon>
        <taxon>Dinophyceae</taxon>
        <taxon>Suessiales</taxon>
        <taxon>Symbiodiniaceae</taxon>
        <taxon>Effrenium</taxon>
    </lineage>
</organism>
<dbReference type="InterPro" id="IPR011992">
    <property type="entry name" value="EF-hand-dom_pair"/>
</dbReference>
<dbReference type="EMBL" id="CAUJNA010003272">
    <property type="protein sequence ID" value="CAJ1397621.1"/>
    <property type="molecule type" value="Genomic_DNA"/>
</dbReference>
<evidence type="ECO:0000256" key="1">
    <source>
        <dbReference type="ARBA" id="ARBA00022837"/>
    </source>
</evidence>
<dbReference type="Proteomes" id="UP001178507">
    <property type="component" value="Unassembled WGS sequence"/>
</dbReference>
<evidence type="ECO:0000259" key="3">
    <source>
        <dbReference type="PROSITE" id="PS50222"/>
    </source>
</evidence>
<dbReference type="AlphaFoldDB" id="A0AA36J343"/>
<dbReference type="GO" id="GO:0005509">
    <property type="term" value="F:calcium ion binding"/>
    <property type="evidence" value="ECO:0007669"/>
    <property type="project" value="InterPro"/>
</dbReference>
<accession>A0AA36J343</accession>
<dbReference type="Gene3D" id="1.10.238.10">
    <property type="entry name" value="EF-hand"/>
    <property type="match status" value="1"/>
</dbReference>